<dbReference type="SUPFAM" id="SSF52540">
    <property type="entry name" value="P-loop containing nucleoside triphosphate hydrolases"/>
    <property type="match status" value="1"/>
</dbReference>
<dbReference type="GO" id="GO:0005524">
    <property type="term" value="F:ATP binding"/>
    <property type="evidence" value="ECO:0007669"/>
    <property type="project" value="InterPro"/>
</dbReference>
<dbReference type="InterPro" id="IPR027417">
    <property type="entry name" value="P-loop_NTPase"/>
</dbReference>
<dbReference type="InterPro" id="IPR000523">
    <property type="entry name" value="Mg_chelatse_chII-like_cat_dom"/>
</dbReference>
<evidence type="ECO:0008006" key="5">
    <source>
        <dbReference type="Google" id="ProtNLM"/>
    </source>
</evidence>
<evidence type="ECO:0000313" key="4">
    <source>
        <dbReference type="Proteomes" id="UP000013070"/>
    </source>
</evidence>
<protein>
    <recommendedName>
        <fullName evidence="5">Mg chelatase-like protein</fullName>
    </recommendedName>
</protein>
<dbReference type="PATRIC" id="fig|1217710.3.peg.3644"/>
<proteinExistence type="predicted"/>
<dbReference type="PANTHER" id="PTHR32039">
    <property type="entry name" value="MAGNESIUM-CHELATASE SUBUNIT CHLI"/>
    <property type="match status" value="1"/>
</dbReference>
<evidence type="ECO:0000313" key="3">
    <source>
        <dbReference type="EMBL" id="ENU97563.1"/>
    </source>
</evidence>
<dbReference type="AlphaFoldDB" id="N8WL20"/>
<feature type="domain" description="Mg chelatase-related protein C-terminal" evidence="2">
    <location>
        <begin position="108"/>
        <end position="199"/>
    </location>
</feature>
<name>N8WL20_9GAMM</name>
<feature type="domain" description="Magnesium chelatase ChlI-like catalytic" evidence="1">
    <location>
        <begin position="2"/>
        <end position="100"/>
    </location>
</feature>
<dbReference type="Gene3D" id="3.40.50.300">
    <property type="entry name" value="P-loop containing nucleotide triphosphate hydrolases"/>
    <property type="match status" value="1"/>
</dbReference>
<dbReference type="PANTHER" id="PTHR32039:SF7">
    <property type="entry name" value="COMPETENCE PROTEIN COMM"/>
    <property type="match status" value="1"/>
</dbReference>
<dbReference type="InterPro" id="IPR025158">
    <property type="entry name" value="Mg_chelat-rel_C"/>
</dbReference>
<dbReference type="InterPro" id="IPR045006">
    <property type="entry name" value="CHLI-like"/>
</dbReference>
<dbReference type="Pfam" id="PF13335">
    <property type="entry name" value="Mg_chelatase_C"/>
    <property type="match status" value="1"/>
</dbReference>
<dbReference type="Proteomes" id="UP000013070">
    <property type="component" value="Unassembled WGS sequence"/>
</dbReference>
<evidence type="ECO:0000259" key="2">
    <source>
        <dbReference type="Pfam" id="PF13335"/>
    </source>
</evidence>
<sequence length="203" mass="23172">MGVLFLDELPEFDRKVLEVLRQPLESKEIVISRASRQITFPANFQLVAAMNPCPCGYAFNQDIRCQCSAESIKRYQNRISGPLLDRIDLHIDVPPLQAQELQDNKPVENSETVRQRVITAYNIQIERQNVLNMSLSPKQLEQYAPLDPPAQKMIELAQQKLNLSARGYHRILRVARTIADLNQSPDIQTGHLSEALSYRGQHI</sequence>
<dbReference type="eggNOG" id="COG0606">
    <property type="taxonomic scope" value="Bacteria"/>
</dbReference>
<evidence type="ECO:0000259" key="1">
    <source>
        <dbReference type="Pfam" id="PF01078"/>
    </source>
</evidence>
<accession>N8WL20</accession>
<gene>
    <name evidence="3" type="ORF">F969_03793</name>
</gene>
<dbReference type="EMBL" id="APPE01000087">
    <property type="protein sequence ID" value="ENU97563.1"/>
    <property type="molecule type" value="Genomic_DNA"/>
</dbReference>
<dbReference type="Pfam" id="PF01078">
    <property type="entry name" value="Mg_chelatase"/>
    <property type="match status" value="1"/>
</dbReference>
<keyword evidence="4" id="KW-1185">Reference proteome</keyword>
<dbReference type="HOGENOM" id="CLU_026145_2_1_6"/>
<comment type="caution">
    <text evidence="3">The sequence shown here is derived from an EMBL/GenBank/DDBJ whole genome shotgun (WGS) entry which is preliminary data.</text>
</comment>
<reference evidence="3 4" key="1">
    <citation type="submission" date="2013-02" db="EMBL/GenBank/DDBJ databases">
        <title>The Genome Sequence of Acinetobacter sp. NIPH 899.</title>
        <authorList>
            <consortium name="The Broad Institute Genome Sequencing Platform"/>
            <consortium name="The Broad Institute Genome Sequencing Center for Infectious Disease"/>
            <person name="Cerqueira G."/>
            <person name="Feldgarden M."/>
            <person name="Courvalin P."/>
            <person name="Perichon B."/>
            <person name="Grillot-Courvalin C."/>
            <person name="Clermont D."/>
            <person name="Rocha E."/>
            <person name="Yoon E.-J."/>
            <person name="Nemec A."/>
            <person name="Walker B."/>
            <person name="Young S.K."/>
            <person name="Zeng Q."/>
            <person name="Gargeya S."/>
            <person name="Fitzgerald M."/>
            <person name="Haas B."/>
            <person name="Abouelleil A."/>
            <person name="Alvarado L."/>
            <person name="Arachchi H.M."/>
            <person name="Berlin A.M."/>
            <person name="Chapman S.B."/>
            <person name="Dewar J."/>
            <person name="Goldberg J."/>
            <person name="Griggs A."/>
            <person name="Gujja S."/>
            <person name="Hansen M."/>
            <person name="Howarth C."/>
            <person name="Imamovic A."/>
            <person name="Larimer J."/>
            <person name="McCowan C."/>
            <person name="Murphy C."/>
            <person name="Neiman D."/>
            <person name="Pearson M."/>
            <person name="Priest M."/>
            <person name="Roberts A."/>
            <person name="Saif S."/>
            <person name="Shea T."/>
            <person name="Sisk P."/>
            <person name="Sykes S."/>
            <person name="Wortman J."/>
            <person name="Nusbaum C."/>
            <person name="Birren B."/>
        </authorList>
    </citation>
    <scope>NUCLEOTIDE SEQUENCE [LARGE SCALE GENOMIC DNA]</scope>
    <source>
        <strain evidence="3 4">NIPH 899</strain>
    </source>
</reference>
<organism evidence="3 4">
    <name type="scientific">Acinetobacter variabilis</name>
    <dbReference type="NCBI Taxonomy" id="70346"/>
    <lineage>
        <taxon>Bacteria</taxon>
        <taxon>Pseudomonadati</taxon>
        <taxon>Pseudomonadota</taxon>
        <taxon>Gammaproteobacteria</taxon>
        <taxon>Moraxellales</taxon>
        <taxon>Moraxellaceae</taxon>
        <taxon>Acinetobacter</taxon>
    </lineage>
</organism>